<keyword evidence="4 8" id="KW-0812">Transmembrane</keyword>
<feature type="transmembrane region" description="Helical" evidence="8">
    <location>
        <begin position="192"/>
        <end position="213"/>
    </location>
</feature>
<keyword evidence="2" id="KW-1003">Cell membrane</keyword>
<feature type="transmembrane region" description="Helical" evidence="8">
    <location>
        <begin position="233"/>
        <end position="255"/>
    </location>
</feature>
<evidence type="ECO:0000256" key="2">
    <source>
        <dbReference type="ARBA" id="ARBA00022475"/>
    </source>
</evidence>
<dbReference type="GO" id="GO:0022857">
    <property type="term" value="F:transmembrane transporter activity"/>
    <property type="evidence" value="ECO:0007669"/>
    <property type="project" value="UniProtKB-UniRule"/>
</dbReference>
<name>A0A323UKB7_RHOPL</name>
<reference evidence="10 11" key="1">
    <citation type="submission" date="2018-06" db="EMBL/GenBank/DDBJ databases">
        <title>Draft Whole-Genome Sequence of the purple photosynthetic bacterium Rhodospeudomonas palustris XCP.</title>
        <authorList>
            <person name="Rayyan A."/>
            <person name="Meyer T.E."/>
            <person name="Kyndt J.A."/>
        </authorList>
    </citation>
    <scope>NUCLEOTIDE SEQUENCE [LARGE SCALE GENOMIC DNA]</scope>
    <source>
        <strain evidence="10 11">XCP</strain>
    </source>
</reference>
<dbReference type="RefSeq" id="WP_110785314.1">
    <property type="nucleotide sequence ID" value="NZ_QKQS01000012.1"/>
</dbReference>
<keyword evidence="7" id="KW-0813">Transport</keyword>
<dbReference type="Pfam" id="PF06808">
    <property type="entry name" value="DctM"/>
    <property type="match status" value="1"/>
</dbReference>
<protein>
    <submittedName>
        <fullName evidence="10">C4-dicarboxylate ABC transporter</fullName>
    </submittedName>
</protein>
<evidence type="ECO:0000313" key="11">
    <source>
        <dbReference type="Proteomes" id="UP000248134"/>
    </source>
</evidence>
<feature type="transmembrane region" description="Helical" evidence="8">
    <location>
        <begin position="148"/>
        <end position="172"/>
    </location>
</feature>
<evidence type="ECO:0000256" key="1">
    <source>
        <dbReference type="ARBA" id="ARBA00004429"/>
    </source>
</evidence>
<dbReference type="InterPro" id="IPR010656">
    <property type="entry name" value="DctM"/>
</dbReference>
<comment type="function">
    <text evidence="7">Part of the tripartite ATP-independent periplasmic (TRAP) transport system.</text>
</comment>
<dbReference type="OrthoDB" id="7339120at2"/>
<evidence type="ECO:0000256" key="6">
    <source>
        <dbReference type="ARBA" id="ARBA00023136"/>
    </source>
</evidence>
<feature type="transmembrane region" description="Helical" evidence="8">
    <location>
        <begin position="300"/>
        <end position="320"/>
    </location>
</feature>
<evidence type="ECO:0000313" key="10">
    <source>
        <dbReference type="EMBL" id="PZA12657.1"/>
    </source>
</evidence>
<sequence length="613" mass="66439">MTALLIHYMAPIMFASLVVFLLLGYPVAFSLAANGLMFAFLGIELGLFRPDFLQALPDRVYGVMNNETLLAIPFFTFMGLVLERSGMAEDLLETIGQLFGSIRGGIAYAVVFVGALLAATTGVVAASVISMGLISLPIMLRYGYDRRVATGIIAASGTLAQIIPPSLVLIVMADQLGRSVGDMYEGAFIPGIVLSLLYASYIFLVTVFAPKAAPGLPLEAQTLREPETAKHPLIMPLAALSAGGTAYLLTVHWGLFDWSMPAFDKIGLSKLVMQGFWFVILTAVLFRPFIGIIRTMTMSLYLVIVASTAVGVFVMGFTEVKSGADYIVLTMSVTVALSFVIAVLNRLLRLKLLSKLAEQVVFVMVPPLGLIFLVLGTIFIGVATPTEGGAMGATGAILLALAKRRLTFDITRQATESTAKLTAFVVMILVGARVFSLTFYGVDGHRWVEEMLVSLPGGQLGFLIFVNIFVFVLAFFLDFFELAFIVIPLLGPPAEKLGIDLIWFGVILGVNMQTSFMHPPFGFALFYLRSVAPKLPYLDRISGKEMAPVTTAQIYWGSVPFVIIQLIMVALVITFPAMVMHYKGAASTVDPSKVKIEIPQIEMPQLDFGPPKF</sequence>
<feature type="transmembrane region" description="Helical" evidence="8">
    <location>
        <begin position="502"/>
        <end position="528"/>
    </location>
</feature>
<feature type="transmembrane region" description="Helical" evidence="8">
    <location>
        <begin position="106"/>
        <end position="136"/>
    </location>
</feature>
<feature type="transmembrane region" description="Helical" evidence="8">
    <location>
        <begin position="275"/>
        <end position="293"/>
    </location>
</feature>
<dbReference type="GO" id="GO:0005886">
    <property type="term" value="C:plasma membrane"/>
    <property type="evidence" value="ECO:0007669"/>
    <property type="project" value="UniProtKB-SubCell"/>
</dbReference>
<feature type="transmembrane region" description="Helical" evidence="8">
    <location>
        <begin position="360"/>
        <end position="382"/>
    </location>
</feature>
<feature type="transmembrane region" description="Helical" evidence="8">
    <location>
        <begin position="554"/>
        <end position="575"/>
    </location>
</feature>
<proteinExistence type="predicted"/>
<dbReference type="PANTHER" id="PTHR33362:SF7">
    <property type="entry name" value="SLL1103 PROTEIN"/>
    <property type="match status" value="1"/>
</dbReference>
<evidence type="ECO:0000256" key="3">
    <source>
        <dbReference type="ARBA" id="ARBA00022519"/>
    </source>
</evidence>
<evidence type="ECO:0000256" key="7">
    <source>
        <dbReference type="RuleBase" id="RU369079"/>
    </source>
</evidence>
<feature type="transmembrane region" description="Helical" evidence="8">
    <location>
        <begin position="418"/>
        <end position="442"/>
    </location>
</feature>
<evidence type="ECO:0000256" key="5">
    <source>
        <dbReference type="ARBA" id="ARBA00022989"/>
    </source>
</evidence>
<evidence type="ECO:0000256" key="8">
    <source>
        <dbReference type="SAM" id="Phobius"/>
    </source>
</evidence>
<organism evidence="10 11">
    <name type="scientific">Rhodopseudomonas palustris</name>
    <dbReference type="NCBI Taxonomy" id="1076"/>
    <lineage>
        <taxon>Bacteria</taxon>
        <taxon>Pseudomonadati</taxon>
        <taxon>Pseudomonadota</taxon>
        <taxon>Alphaproteobacteria</taxon>
        <taxon>Hyphomicrobiales</taxon>
        <taxon>Nitrobacteraceae</taxon>
        <taxon>Rhodopseudomonas</taxon>
    </lineage>
</organism>
<accession>A0A323UKB7</accession>
<feature type="transmembrane region" description="Helical" evidence="8">
    <location>
        <begin position="462"/>
        <end position="490"/>
    </location>
</feature>
<dbReference type="AlphaFoldDB" id="A0A323UKB7"/>
<keyword evidence="6 8" id="KW-0472">Membrane</keyword>
<keyword evidence="3 7" id="KW-0997">Cell inner membrane</keyword>
<gene>
    <name evidence="10" type="ORF">DNX69_07090</name>
</gene>
<dbReference type="Proteomes" id="UP000248134">
    <property type="component" value="Unassembled WGS sequence"/>
</dbReference>
<dbReference type="PANTHER" id="PTHR33362">
    <property type="entry name" value="SIALIC ACID TRAP TRANSPORTER PERMEASE PROTEIN SIAT-RELATED"/>
    <property type="match status" value="1"/>
</dbReference>
<feature type="transmembrane region" description="Helical" evidence="8">
    <location>
        <begin position="31"/>
        <end position="48"/>
    </location>
</feature>
<feature type="transmembrane region" description="Helical" evidence="8">
    <location>
        <begin position="388"/>
        <end position="406"/>
    </location>
</feature>
<feature type="domain" description="TRAP C4-dicarboxylate transport system permease DctM subunit" evidence="9">
    <location>
        <begin position="14"/>
        <end position="343"/>
    </location>
</feature>
<comment type="subcellular location">
    <subcellularLocation>
        <location evidence="1 7">Cell inner membrane</location>
        <topology evidence="1 7">Multi-pass membrane protein</topology>
    </subcellularLocation>
</comment>
<keyword evidence="5 8" id="KW-1133">Transmembrane helix</keyword>
<feature type="transmembrane region" description="Helical" evidence="8">
    <location>
        <begin position="326"/>
        <end position="348"/>
    </location>
</feature>
<dbReference type="EMBL" id="QKQS01000012">
    <property type="protein sequence ID" value="PZA12657.1"/>
    <property type="molecule type" value="Genomic_DNA"/>
</dbReference>
<evidence type="ECO:0000256" key="4">
    <source>
        <dbReference type="ARBA" id="ARBA00022692"/>
    </source>
</evidence>
<dbReference type="InterPro" id="IPR004681">
    <property type="entry name" value="TRAP_DctM"/>
</dbReference>
<feature type="transmembrane region" description="Helical" evidence="8">
    <location>
        <begin position="5"/>
        <end position="25"/>
    </location>
</feature>
<evidence type="ECO:0000259" key="9">
    <source>
        <dbReference type="Pfam" id="PF06808"/>
    </source>
</evidence>
<comment type="caution">
    <text evidence="10">The sequence shown here is derived from an EMBL/GenBank/DDBJ whole genome shotgun (WGS) entry which is preliminary data.</text>
</comment>
<feature type="transmembrane region" description="Helical" evidence="8">
    <location>
        <begin position="60"/>
        <end position="82"/>
    </location>
</feature>